<organism evidence="1 2">
    <name type="scientific">Rhizophagus irregularis</name>
    <dbReference type="NCBI Taxonomy" id="588596"/>
    <lineage>
        <taxon>Eukaryota</taxon>
        <taxon>Fungi</taxon>
        <taxon>Fungi incertae sedis</taxon>
        <taxon>Mucoromycota</taxon>
        <taxon>Glomeromycotina</taxon>
        <taxon>Glomeromycetes</taxon>
        <taxon>Glomerales</taxon>
        <taxon>Glomeraceae</taxon>
        <taxon>Rhizophagus</taxon>
    </lineage>
</organism>
<accession>A0A915YZB7</accession>
<sequence>MAKIVLNQCLIHSANGTIKPIDMSLPIPDFNFNNCKYFNKSDENVEYDIGVERQPGTRVYSITPGYLLVTYLNTTDVTASPAVFGLIINWQGEILSNNYLGDAYINNDGVQFSSKINFFATEPELGFFVSEFITGSYNIKWRFFSQPDERGQITLSNENIITFTQIKSETRFIVFPTIGYGYCVITFGSTSSFRSPVDPPIMVSDISINGGRYVVQVDFSSTCSVTDIKEIRGLNITKVDHIFMSILFNGGYLLTIHTRMNEGNDDVLVWYPMPNNSVVALKQVGTSDIWNIYYSELPRFIEDDGYFNPIIDSTTPKINDTIPMQTPSLSISYKSPVELSSGNISIFEVNGKESYFRQSFNGQTTEFLTSDDDKKITINVFESIKKNQWYILTGDSYGSVKLDIKSSKSFLNLQSEQEKKKIRDNLAIELSESASVSPDRIKVTERYQNDQGQVVLLFSISATDDPFKSSANTIMKDLNTLIKFKSYTPIS</sequence>
<protein>
    <submittedName>
        <fullName evidence="1">Uncharacterized protein</fullName>
    </submittedName>
</protein>
<reference evidence="1" key="1">
    <citation type="submission" date="2020-05" db="EMBL/GenBank/DDBJ databases">
        <authorList>
            <person name="Rincon C."/>
            <person name="Sanders R I."/>
            <person name="Robbins C."/>
            <person name="Chaturvedi A."/>
        </authorList>
    </citation>
    <scope>NUCLEOTIDE SEQUENCE</scope>
    <source>
        <strain evidence="1">CHB12</strain>
    </source>
</reference>
<dbReference type="AlphaFoldDB" id="A0A915YZB7"/>
<proteinExistence type="predicted"/>
<gene>
    <name evidence="1" type="ORF">CHRIB12_LOCUS6258</name>
</gene>
<dbReference type="EMBL" id="CAGKOT010000010">
    <property type="protein sequence ID" value="CAB5356095.1"/>
    <property type="molecule type" value="Genomic_DNA"/>
</dbReference>
<dbReference type="VEuPathDB" id="FungiDB:RhiirFUN_012186"/>
<evidence type="ECO:0000313" key="1">
    <source>
        <dbReference type="EMBL" id="CAB5356095.1"/>
    </source>
</evidence>
<evidence type="ECO:0000313" key="2">
    <source>
        <dbReference type="Proteomes" id="UP000684084"/>
    </source>
</evidence>
<name>A0A915YZB7_9GLOM</name>
<comment type="caution">
    <text evidence="1">The sequence shown here is derived from an EMBL/GenBank/DDBJ whole genome shotgun (WGS) entry which is preliminary data.</text>
</comment>
<dbReference type="OrthoDB" id="2349445at2759"/>
<dbReference type="Proteomes" id="UP000684084">
    <property type="component" value="Unassembled WGS sequence"/>
</dbReference>